<evidence type="ECO:0000256" key="2">
    <source>
        <dbReference type="ARBA" id="ARBA00022649"/>
    </source>
</evidence>
<comment type="cofactor">
    <cofactor evidence="1 8">
        <name>Mg(2+)</name>
        <dbReference type="ChEBI" id="CHEBI:18420"/>
    </cofactor>
</comment>
<keyword evidence="5 8" id="KW-0378">Hydrolase</keyword>
<dbReference type="CDD" id="cd18731">
    <property type="entry name" value="PIN_NgFitB-like"/>
    <property type="match status" value="1"/>
</dbReference>
<gene>
    <name evidence="8" type="primary">vapC</name>
    <name evidence="10" type="ORF">ACFQDH_19255</name>
</gene>
<evidence type="ECO:0000256" key="4">
    <source>
        <dbReference type="ARBA" id="ARBA00022723"/>
    </source>
</evidence>
<dbReference type="SUPFAM" id="SSF88723">
    <property type="entry name" value="PIN domain-like"/>
    <property type="match status" value="1"/>
</dbReference>
<dbReference type="InterPro" id="IPR022907">
    <property type="entry name" value="VapC_family"/>
</dbReference>
<dbReference type="EMBL" id="JBHSWH010000001">
    <property type="protein sequence ID" value="MFC6707331.1"/>
    <property type="molecule type" value="Genomic_DNA"/>
</dbReference>
<dbReference type="PANTHER" id="PTHR33653">
    <property type="entry name" value="RIBONUCLEASE VAPC2"/>
    <property type="match status" value="1"/>
</dbReference>
<dbReference type="SMART" id="SM00670">
    <property type="entry name" value="PINc"/>
    <property type="match status" value="1"/>
</dbReference>
<comment type="caution">
    <text evidence="10">The sequence shown here is derived from an EMBL/GenBank/DDBJ whole genome shotgun (WGS) entry which is preliminary data.</text>
</comment>
<dbReference type="EC" id="3.1.-.-" evidence="8"/>
<organism evidence="10 11">
    <name type="scientific">Flexivirga alba</name>
    <dbReference type="NCBI Taxonomy" id="702742"/>
    <lineage>
        <taxon>Bacteria</taxon>
        <taxon>Bacillati</taxon>
        <taxon>Actinomycetota</taxon>
        <taxon>Actinomycetes</taxon>
        <taxon>Micrococcales</taxon>
        <taxon>Dermacoccaceae</taxon>
        <taxon>Flexivirga</taxon>
    </lineage>
</organism>
<dbReference type="HAMAP" id="MF_00265">
    <property type="entry name" value="VapC_Nob1"/>
    <property type="match status" value="1"/>
</dbReference>
<evidence type="ECO:0000256" key="7">
    <source>
        <dbReference type="ARBA" id="ARBA00038093"/>
    </source>
</evidence>
<evidence type="ECO:0000256" key="6">
    <source>
        <dbReference type="ARBA" id="ARBA00022842"/>
    </source>
</evidence>
<keyword evidence="4 8" id="KW-0479">Metal-binding</keyword>
<dbReference type="InterPro" id="IPR002716">
    <property type="entry name" value="PIN_dom"/>
</dbReference>
<dbReference type="RefSeq" id="WP_382404004.1">
    <property type="nucleotide sequence ID" value="NZ_JBHSWH010000001.1"/>
</dbReference>
<evidence type="ECO:0000259" key="9">
    <source>
        <dbReference type="SMART" id="SM00670"/>
    </source>
</evidence>
<keyword evidence="2 8" id="KW-1277">Toxin-antitoxin system</keyword>
<name>A0ABW2AKF0_9MICO</name>
<comment type="function">
    <text evidence="8">Toxic component of a toxin-antitoxin (TA) system. An RNase.</text>
</comment>
<keyword evidence="11" id="KW-1185">Reference proteome</keyword>
<dbReference type="PANTHER" id="PTHR33653:SF1">
    <property type="entry name" value="RIBONUCLEASE VAPC2"/>
    <property type="match status" value="1"/>
</dbReference>
<evidence type="ECO:0000313" key="10">
    <source>
        <dbReference type="EMBL" id="MFC6707331.1"/>
    </source>
</evidence>
<keyword evidence="6 8" id="KW-0460">Magnesium</keyword>
<evidence type="ECO:0000256" key="1">
    <source>
        <dbReference type="ARBA" id="ARBA00001946"/>
    </source>
</evidence>
<dbReference type="Pfam" id="PF01850">
    <property type="entry name" value="PIN"/>
    <property type="match status" value="1"/>
</dbReference>
<feature type="binding site" evidence="8">
    <location>
        <position position="102"/>
    </location>
    <ligand>
        <name>Mg(2+)</name>
        <dbReference type="ChEBI" id="CHEBI:18420"/>
    </ligand>
</feature>
<dbReference type="InterPro" id="IPR029060">
    <property type="entry name" value="PIN-like_dom_sf"/>
</dbReference>
<dbReference type="Gene3D" id="3.40.50.1010">
    <property type="entry name" value="5'-nuclease"/>
    <property type="match status" value="1"/>
</dbReference>
<keyword evidence="3 8" id="KW-0540">Nuclease</keyword>
<dbReference type="InterPro" id="IPR050556">
    <property type="entry name" value="Type_II_TA_system_RNase"/>
</dbReference>
<evidence type="ECO:0000256" key="8">
    <source>
        <dbReference type="HAMAP-Rule" id="MF_00265"/>
    </source>
</evidence>
<dbReference type="Proteomes" id="UP001596298">
    <property type="component" value="Unassembled WGS sequence"/>
</dbReference>
<evidence type="ECO:0000313" key="11">
    <source>
        <dbReference type="Proteomes" id="UP001596298"/>
    </source>
</evidence>
<protein>
    <recommendedName>
        <fullName evidence="8">Ribonuclease VapC</fullName>
        <shortName evidence="8">RNase VapC</shortName>
        <ecNumber evidence="8">3.1.-.-</ecNumber>
    </recommendedName>
    <alternativeName>
        <fullName evidence="8">Toxin VapC</fullName>
    </alternativeName>
</protein>
<sequence length="141" mass="15295">MIVVIDTNVVSEMMRLEPDLAVMEWVGRVGRLHTTAITVAEVEHGIARLPAGRRKERLAAVAAEVFADFGELILPFDAPAGHRYGRIVADRERAGRPITTADAQIAAICASAKATLATRNTRDFDGTGVSLVNPWQWVSTT</sequence>
<evidence type="ECO:0000256" key="5">
    <source>
        <dbReference type="ARBA" id="ARBA00022801"/>
    </source>
</evidence>
<evidence type="ECO:0000256" key="3">
    <source>
        <dbReference type="ARBA" id="ARBA00022722"/>
    </source>
</evidence>
<accession>A0ABW2AKF0</accession>
<keyword evidence="8" id="KW-0800">Toxin</keyword>
<proteinExistence type="inferred from homology"/>
<comment type="similarity">
    <text evidence="7 8">Belongs to the PINc/VapC protein family.</text>
</comment>
<feature type="domain" description="PIN" evidence="9">
    <location>
        <begin position="1"/>
        <end position="125"/>
    </location>
</feature>
<feature type="binding site" evidence="8">
    <location>
        <position position="6"/>
    </location>
    <ligand>
        <name>Mg(2+)</name>
        <dbReference type="ChEBI" id="CHEBI:18420"/>
    </ligand>
</feature>
<reference evidence="11" key="1">
    <citation type="journal article" date="2019" name="Int. J. Syst. Evol. Microbiol.">
        <title>The Global Catalogue of Microorganisms (GCM) 10K type strain sequencing project: providing services to taxonomists for standard genome sequencing and annotation.</title>
        <authorList>
            <consortium name="The Broad Institute Genomics Platform"/>
            <consortium name="The Broad Institute Genome Sequencing Center for Infectious Disease"/>
            <person name="Wu L."/>
            <person name="Ma J."/>
        </authorList>
    </citation>
    <scope>NUCLEOTIDE SEQUENCE [LARGE SCALE GENOMIC DNA]</scope>
    <source>
        <strain evidence="11">CCUG 58127</strain>
    </source>
</reference>